<name>A0A550BWP2_9AGAR</name>
<accession>A0A550BWP2</accession>
<sequence>MLSRYFAAVVLSILVLLLYCLLLSCSPYLLRCSRGSTLPALTDLDSHLSDGLLPRNCDANALLSVSVLYFVRLVGLIRICSTSRLTFVAVWQTAIRTCTVVFAPLKLRKMTVY</sequence>
<dbReference type="Proteomes" id="UP000320762">
    <property type="component" value="Unassembled WGS sequence"/>
</dbReference>
<reference evidence="1 2" key="1">
    <citation type="journal article" date="2019" name="New Phytol.">
        <title>Comparative genomics reveals unique wood-decay strategies and fruiting body development in the Schizophyllaceae.</title>
        <authorList>
            <person name="Almasi E."/>
            <person name="Sahu N."/>
            <person name="Krizsan K."/>
            <person name="Balint B."/>
            <person name="Kovacs G.M."/>
            <person name="Kiss B."/>
            <person name="Cseklye J."/>
            <person name="Drula E."/>
            <person name="Henrissat B."/>
            <person name="Nagy I."/>
            <person name="Chovatia M."/>
            <person name="Adam C."/>
            <person name="LaButti K."/>
            <person name="Lipzen A."/>
            <person name="Riley R."/>
            <person name="Grigoriev I.V."/>
            <person name="Nagy L.G."/>
        </authorList>
    </citation>
    <scope>NUCLEOTIDE SEQUENCE [LARGE SCALE GENOMIC DNA]</scope>
    <source>
        <strain evidence="1 2">NL-1724</strain>
    </source>
</reference>
<gene>
    <name evidence="1" type="ORF">BD626DRAFT_228423</name>
</gene>
<comment type="caution">
    <text evidence="1">The sequence shown here is derived from an EMBL/GenBank/DDBJ whole genome shotgun (WGS) entry which is preliminary data.</text>
</comment>
<dbReference type="PROSITE" id="PS51257">
    <property type="entry name" value="PROKAR_LIPOPROTEIN"/>
    <property type="match status" value="1"/>
</dbReference>
<evidence type="ECO:0000313" key="1">
    <source>
        <dbReference type="EMBL" id="TRM56964.1"/>
    </source>
</evidence>
<evidence type="ECO:0000313" key="2">
    <source>
        <dbReference type="Proteomes" id="UP000320762"/>
    </source>
</evidence>
<dbReference type="EMBL" id="VDMD01000055">
    <property type="protein sequence ID" value="TRM56964.1"/>
    <property type="molecule type" value="Genomic_DNA"/>
</dbReference>
<dbReference type="AlphaFoldDB" id="A0A550BWP2"/>
<keyword evidence="2" id="KW-1185">Reference proteome</keyword>
<proteinExistence type="predicted"/>
<protein>
    <submittedName>
        <fullName evidence="1">Uncharacterized protein</fullName>
    </submittedName>
</protein>
<organism evidence="1 2">
    <name type="scientific">Schizophyllum amplum</name>
    <dbReference type="NCBI Taxonomy" id="97359"/>
    <lineage>
        <taxon>Eukaryota</taxon>
        <taxon>Fungi</taxon>
        <taxon>Dikarya</taxon>
        <taxon>Basidiomycota</taxon>
        <taxon>Agaricomycotina</taxon>
        <taxon>Agaricomycetes</taxon>
        <taxon>Agaricomycetidae</taxon>
        <taxon>Agaricales</taxon>
        <taxon>Schizophyllaceae</taxon>
        <taxon>Schizophyllum</taxon>
    </lineage>
</organism>